<sequence length="56" mass="6154">MAWAHVKRGLANLAEVALDRLEALVRNRLKRLPYRPETLDGFIAGTGLALDEPASP</sequence>
<dbReference type="Proteomes" id="UP000572907">
    <property type="component" value="Unassembled WGS sequence"/>
</dbReference>
<keyword evidence="2" id="KW-1185">Reference proteome</keyword>
<organism evidence="1 2">
    <name type="scientific">Streptomyces violarus</name>
    <dbReference type="NCBI Taxonomy" id="67380"/>
    <lineage>
        <taxon>Bacteria</taxon>
        <taxon>Bacillati</taxon>
        <taxon>Actinomycetota</taxon>
        <taxon>Actinomycetes</taxon>
        <taxon>Kitasatosporales</taxon>
        <taxon>Streptomycetaceae</taxon>
        <taxon>Streptomyces</taxon>
    </lineage>
</organism>
<comment type="caution">
    <text evidence="1">The sequence shown here is derived from an EMBL/GenBank/DDBJ whole genome shotgun (WGS) entry which is preliminary data.</text>
</comment>
<dbReference type="AlphaFoldDB" id="A0A7W4ZY64"/>
<name>A0A7W4ZY64_9ACTN</name>
<gene>
    <name evidence="1" type="ORF">FHS41_007385</name>
</gene>
<proteinExistence type="predicted"/>
<protein>
    <recommendedName>
        <fullName evidence="3">Transposase</fullName>
    </recommendedName>
</protein>
<reference evidence="1 2" key="1">
    <citation type="submission" date="2020-08" db="EMBL/GenBank/DDBJ databases">
        <title>Genomic Encyclopedia of Type Strains, Phase III (KMG-III): the genomes of soil and plant-associated and newly described type strains.</title>
        <authorList>
            <person name="Whitman W."/>
        </authorList>
    </citation>
    <scope>NUCLEOTIDE SEQUENCE [LARGE SCALE GENOMIC DNA]</scope>
    <source>
        <strain evidence="1 2">CECT 3237</strain>
    </source>
</reference>
<evidence type="ECO:0000313" key="1">
    <source>
        <dbReference type="EMBL" id="MBB3080831.1"/>
    </source>
</evidence>
<evidence type="ECO:0000313" key="2">
    <source>
        <dbReference type="Proteomes" id="UP000572907"/>
    </source>
</evidence>
<accession>A0A7W4ZY64</accession>
<evidence type="ECO:0008006" key="3">
    <source>
        <dbReference type="Google" id="ProtNLM"/>
    </source>
</evidence>
<dbReference type="EMBL" id="JACHXE010000010">
    <property type="protein sequence ID" value="MBB3080831.1"/>
    <property type="molecule type" value="Genomic_DNA"/>
</dbReference>
<dbReference type="RefSeq" id="WP_373310543.1">
    <property type="nucleotide sequence ID" value="NZ_BMUP01000014.1"/>
</dbReference>